<dbReference type="AlphaFoldDB" id="A0A1L9TZ40"/>
<organism evidence="2 3">
    <name type="scientific">Aspergillus sydowii CBS 593.65</name>
    <dbReference type="NCBI Taxonomy" id="1036612"/>
    <lineage>
        <taxon>Eukaryota</taxon>
        <taxon>Fungi</taxon>
        <taxon>Dikarya</taxon>
        <taxon>Ascomycota</taxon>
        <taxon>Pezizomycotina</taxon>
        <taxon>Eurotiomycetes</taxon>
        <taxon>Eurotiomycetidae</taxon>
        <taxon>Eurotiales</taxon>
        <taxon>Aspergillaceae</taxon>
        <taxon>Aspergillus</taxon>
        <taxon>Aspergillus subgen. Nidulantes</taxon>
    </lineage>
</organism>
<name>A0A1L9TZ40_9EURO</name>
<dbReference type="GeneID" id="63761216"/>
<feature type="region of interest" description="Disordered" evidence="1">
    <location>
        <begin position="495"/>
        <end position="514"/>
    </location>
</feature>
<feature type="region of interest" description="Disordered" evidence="1">
    <location>
        <begin position="460"/>
        <end position="485"/>
    </location>
</feature>
<protein>
    <submittedName>
        <fullName evidence="2">Uncharacterized protein</fullName>
    </submittedName>
</protein>
<dbReference type="STRING" id="1036612.A0A1L9TZ40"/>
<evidence type="ECO:0000256" key="1">
    <source>
        <dbReference type="SAM" id="MobiDB-lite"/>
    </source>
</evidence>
<dbReference type="Proteomes" id="UP000184356">
    <property type="component" value="Unassembled WGS sequence"/>
</dbReference>
<dbReference type="RefSeq" id="XP_040708454.1">
    <property type="nucleotide sequence ID" value="XM_040845143.1"/>
</dbReference>
<keyword evidence="3" id="KW-1185">Reference proteome</keyword>
<feature type="compositionally biased region" description="Basic and acidic residues" evidence="1">
    <location>
        <begin position="104"/>
        <end position="116"/>
    </location>
</feature>
<feature type="region of interest" description="Disordered" evidence="1">
    <location>
        <begin position="1"/>
        <end position="50"/>
    </location>
</feature>
<feature type="region of interest" description="Disordered" evidence="1">
    <location>
        <begin position="95"/>
        <end position="116"/>
    </location>
</feature>
<dbReference type="OrthoDB" id="4851482at2759"/>
<dbReference type="EMBL" id="KV878582">
    <property type="protein sequence ID" value="OJJ64648.1"/>
    <property type="molecule type" value="Genomic_DNA"/>
</dbReference>
<proteinExistence type="predicted"/>
<feature type="region of interest" description="Disordered" evidence="1">
    <location>
        <begin position="627"/>
        <end position="669"/>
    </location>
</feature>
<accession>A0A1L9TZ40</accession>
<feature type="compositionally biased region" description="Polar residues" evidence="1">
    <location>
        <begin position="633"/>
        <end position="642"/>
    </location>
</feature>
<dbReference type="VEuPathDB" id="FungiDB:ASPSYDRAFT_337745"/>
<evidence type="ECO:0000313" key="3">
    <source>
        <dbReference type="Proteomes" id="UP000184356"/>
    </source>
</evidence>
<evidence type="ECO:0000313" key="2">
    <source>
        <dbReference type="EMBL" id="OJJ64648.1"/>
    </source>
</evidence>
<reference evidence="3" key="1">
    <citation type="journal article" date="2017" name="Genome Biol.">
        <title>Comparative genomics reveals high biological diversity and specific adaptations in the industrially and medically important fungal genus Aspergillus.</title>
        <authorList>
            <person name="de Vries R.P."/>
            <person name="Riley R."/>
            <person name="Wiebenga A."/>
            <person name="Aguilar-Osorio G."/>
            <person name="Amillis S."/>
            <person name="Uchima C.A."/>
            <person name="Anderluh G."/>
            <person name="Asadollahi M."/>
            <person name="Askin M."/>
            <person name="Barry K."/>
            <person name="Battaglia E."/>
            <person name="Bayram O."/>
            <person name="Benocci T."/>
            <person name="Braus-Stromeyer S.A."/>
            <person name="Caldana C."/>
            <person name="Canovas D."/>
            <person name="Cerqueira G.C."/>
            <person name="Chen F."/>
            <person name="Chen W."/>
            <person name="Choi C."/>
            <person name="Clum A."/>
            <person name="Dos Santos R.A."/>
            <person name="Damasio A.R."/>
            <person name="Diallinas G."/>
            <person name="Emri T."/>
            <person name="Fekete E."/>
            <person name="Flipphi M."/>
            <person name="Freyberg S."/>
            <person name="Gallo A."/>
            <person name="Gournas C."/>
            <person name="Habgood R."/>
            <person name="Hainaut M."/>
            <person name="Harispe M.L."/>
            <person name="Henrissat B."/>
            <person name="Hilden K.S."/>
            <person name="Hope R."/>
            <person name="Hossain A."/>
            <person name="Karabika E."/>
            <person name="Karaffa L."/>
            <person name="Karanyi Z."/>
            <person name="Krasevec N."/>
            <person name="Kuo A."/>
            <person name="Kusch H."/>
            <person name="LaButti K."/>
            <person name="Lagendijk E.L."/>
            <person name="Lapidus A."/>
            <person name="Levasseur A."/>
            <person name="Lindquist E."/>
            <person name="Lipzen A."/>
            <person name="Logrieco A.F."/>
            <person name="MacCabe A."/>
            <person name="Maekelae M.R."/>
            <person name="Malavazi I."/>
            <person name="Melin P."/>
            <person name="Meyer V."/>
            <person name="Mielnichuk N."/>
            <person name="Miskei M."/>
            <person name="Molnar A.P."/>
            <person name="Mule G."/>
            <person name="Ngan C.Y."/>
            <person name="Orejas M."/>
            <person name="Orosz E."/>
            <person name="Ouedraogo J.P."/>
            <person name="Overkamp K.M."/>
            <person name="Park H.-S."/>
            <person name="Perrone G."/>
            <person name="Piumi F."/>
            <person name="Punt P.J."/>
            <person name="Ram A.F."/>
            <person name="Ramon A."/>
            <person name="Rauscher S."/>
            <person name="Record E."/>
            <person name="Riano-Pachon D.M."/>
            <person name="Robert V."/>
            <person name="Roehrig J."/>
            <person name="Ruller R."/>
            <person name="Salamov A."/>
            <person name="Salih N.S."/>
            <person name="Samson R.A."/>
            <person name="Sandor E."/>
            <person name="Sanguinetti M."/>
            <person name="Schuetze T."/>
            <person name="Sepcic K."/>
            <person name="Shelest E."/>
            <person name="Sherlock G."/>
            <person name="Sophianopoulou V."/>
            <person name="Squina F.M."/>
            <person name="Sun H."/>
            <person name="Susca A."/>
            <person name="Todd R.B."/>
            <person name="Tsang A."/>
            <person name="Unkles S.E."/>
            <person name="van de Wiele N."/>
            <person name="van Rossen-Uffink D."/>
            <person name="Oliveira J.V."/>
            <person name="Vesth T.C."/>
            <person name="Visser J."/>
            <person name="Yu J.-H."/>
            <person name="Zhou M."/>
            <person name="Andersen M.R."/>
            <person name="Archer D.B."/>
            <person name="Baker S.E."/>
            <person name="Benoit I."/>
            <person name="Brakhage A.A."/>
            <person name="Braus G.H."/>
            <person name="Fischer R."/>
            <person name="Frisvad J.C."/>
            <person name="Goldman G.H."/>
            <person name="Houbraken J."/>
            <person name="Oakley B."/>
            <person name="Pocsi I."/>
            <person name="Scazzocchio C."/>
            <person name="Seiboth B."/>
            <person name="vanKuyk P.A."/>
            <person name="Wortman J."/>
            <person name="Dyer P.S."/>
            <person name="Grigoriev I.V."/>
        </authorList>
    </citation>
    <scope>NUCLEOTIDE SEQUENCE [LARGE SCALE GENOMIC DNA]</scope>
    <source>
        <strain evidence="3">CBS 593.65</strain>
    </source>
</reference>
<feature type="compositionally biased region" description="Polar residues" evidence="1">
    <location>
        <begin position="24"/>
        <end position="42"/>
    </location>
</feature>
<gene>
    <name evidence="2" type="ORF">ASPSYDRAFT_337745</name>
</gene>
<sequence>MHPGISASSPAPPIVSHERAESQGFATTVSPTQSLETLQSFREASDPSPMTDELFLSLPASIDDVNQPLPDNNAAGIEPKLGLSTRVTGEVDLNRPSIPSQNSHIDHSSNHSENDLEHQTFESMVQESAESLPFYGDELFGSDDPSTWGAEDHDTLDMSTIHSTPDNPAGYELAHGSHHSSLAMTPVTMTPGIQGEMDSSVQHIENQLEMQLEENRGGKVSESVTSEGNKLMVSNPFSSHSDESASDVGASGTSIVHNDNDLKALSAISGNTDDGFADRPELYQNLVSESLEATDEDSTSTHFTSLEEARESLKIKSRTPAYDSTVPRSVAQKRAFVKRLIELFWSLDNAMDNDGQKKPFKTNGPDPRSVELACWEVLEAAITRETRGAFTGKSQKGNIGSFASRMAAIMEAIDLHKTICKHLLRVHFLHQFIDDPIGSRHRVISNQRLNKDKANLMKLGKQFQDQDTTKPKARSKAISPNQKSIQSRNALISQNSGLPPQFAANANRPLAPAPAPRASPLEHAVNTAHFMGNNPNVPRYPAQYTHQQMQSFRGGQYQVAGTPSLASQSLNNAMYSRTQPVSNDFEPNMLPAYSNFPNSQASQMLGVNHNSIQQWPQLQLQGNQYGKLATPAAPSQVSHQGSNPPPVTRKRGHQDNHAESVSAPSKRRR</sequence>